<name>A0A484HLX7_9BACT</name>
<dbReference type="PROSITE" id="PS51257">
    <property type="entry name" value="PROKAR_LIPOPROTEIN"/>
    <property type="match status" value="1"/>
</dbReference>
<organism evidence="1">
    <name type="scientific">uncultured Desulfobacteraceae bacterium</name>
    <dbReference type="NCBI Taxonomy" id="218296"/>
    <lineage>
        <taxon>Bacteria</taxon>
        <taxon>Pseudomonadati</taxon>
        <taxon>Thermodesulfobacteriota</taxon>
        <taxon>Desulfobacteria</taxon>
        <taxon>Desulfobacterales</taxon>
        <taxon>Desulfobacteraceae</taxon>
        <taxon>environmental samples</taxon>
    </lineage>
</organism>
<evidence type="ECO:0000313" key="1">
    <source>
        <dbReference type="EMBL" id="VEN75435.1"/>
    </source>
</evidence>
<proteinExistence type="predicted"/>
<accession>A0A484HLX7</accession>
<dbReference type="AlphaFoldDB" id="A0A484HLX7"/>
<sequence length="334" mass="38183">MKSHPPMRSRKSIPFPLVNLSVCLGLFLVLFLGACAGNRGKNIIWHQHYEPAEDAATLSTARDMLAEAERLMGKPALPVRKIHIRQSAIKKEPALLSRADILSWDILRHESQAKAPQKIPPAREQFEIIERLNRVIAAAASLERGRKILEMRFPGAILPMPEKIHKTEGFELCEILDAAAGSFVVYVAPARNDPMFFFKLGHEICHMTNPYVYDWHIEGLCHYFAEHMGRVKDVDTGFFQRTLSKRQDREPYSASYLMIRDLARQTGDSVWRLFDFAAPWEPGGKGEDGKKMFIDIRSWLQTLEPEKRDPAARTIRRWAGPLKRIGMTNRFVVP</sequence>
<protein>
    <submittedName>
        <fullName evidence="1">Uncharacterized protein</fullName>
    </submittedName>
</protein>
<gene>
    <name evidence="1" type="ORF">EPICR_90031</name>
</gene>
<dbReference type="EMBL" id="CAACVI010000052">
    <property type="protein sequence ID" value="VEN75435.1"/>
    <property type="molecule type" value="Genomic_DNA"/>
</dbReference>
<reference evidence="1" key="1">
    <citation type="submission" date="2019-01" db="EMBL/GenBank/DDBJ databases">
        <authorList>
            <consortium name="Genoscope - CEA"/>
            <person name="William W."/>
        </authorList>
    </citation>
    <scope>NUCLEOTIDE SEQUENCE</scope>
    <source>
        <strain evidence="1">CR-1</strain>
    </source>
</reference>